<gene>
    <name evidence="10" type="ORF">IAC10_05560</name>
</gene>
<dbReference type="Pfam" id="PF12950">
    <property type="entry name" value="TaqI_C"/>
    <property type="match status" value="1"/>
</dbReference>
<proteinExistence type="predicted"/>
<reference evidence="10" key="1">
    <citation type="submission" date="2020-10" db="EMBL/GenBank/DDBJ databases">
        <authorList>
            <person name="Gilroy R."/>
        </authorList>
    </citation>
    <scope>NUCLEOTIDE SEQUENCE</scope>
    <source>
        <strain evidence="10">6276</strain>
    </source>
</reference>
<organism evidence="10 11">
    <name type="scientific">Candidatus Scatousia excrementigallinarum</name>
    <dbReference type="NCBI Taxonomy" id="2840935"/>
    <lineage>
        <taxon>Bacteria</taxon>
        <taxon>Candidatus Scatousia</taxon>
    </lineage>
</organism>
<dbReference type="GO" id="GO:0009007">
    <property type="term" value="F:site-specific DNA-methyltransferase (adenine-specific) activity"/>
    <property type="evidence" value="ECO:0007669"/>
    <property type="project" value="UniProtKB-EC"/>
</dbReference>
<dbReference type="Proteomes" id="UP000823928">
    <property type="component" value="Unassembled WGS sequence"/>
</dbReference>
<evidence type="ECO:0000259" key="8">
    <source>
        <dbReference type="Pfam" id="PF07669"/>
    </source>
</evidence>
<comment type="caution">
    <text evidence="10">The sequence shown here is derived from an EMBL/GenBank/DDBJ whole genome shotgun (WGS) entry which is preliminary data.</text>
</comment>
<dbReference type="InterPro" id="IPR011639">
    <property type="entry name" value="MethylTrfase_TaqI-like_dom"/>
</dbReference>
<evidence type="ECO:0000259" key="9">
    <source>
        <dbReference type="Pfam" id="PF12950"/>
    </source>
</evidence>
<comment type="catalytic activity">
    <reaction evidence="7">
        <text>a 2'-deoxyadenosine in DNA + S-adenosyl-L-methionine = an N(6)-methyl-2'-deoxyadenosine in DNA + S-adenosyl-L-homocysteine + H(+)</text>
        <dbReference type="Rhea" id="RHEA:15197"/>
        <dbReference type="Rhea" id="RHEA-COMP:12418"/>
        <dbReference type="Rhea" id="RHEA-COMP:12419"/>
        <dbReference type="ChEBI" id="CHEBI:15378"/>
        <dbReference type="ChEBI" id="CHEBI:57856"/>
        <dbReference type="ChEBI" id="CHEBI:59789"/>
        <dbReference type="ChEBI" id="CHEBI:90615"/>
        <dbReference type="ChEBI" id="CHEBI:90616"/>
        <dbReference type="EC" id="2.1.1.72"/>
    </reaction>
</comment>
<dbReference type="EC" id="2.1.1.72" evidence="1"/>
<dbReference type="EMBL" id="DVIU01000115">
    <property type="protein sequence ID" value="HIS36081.1"/>
    <property type="molecule type" value="Genomic_DNA"/>
</dbReference>
<accession>A0A9D1JMN2</accession>
<dbReference type="Pfam" id="PF07669">
    <property type="entry name" value="Eco57I"/>
    <property type="match status" value="1"/>
</dbReference>
<dbReference type="Gene3D" id="3.40.50.150">
    <property type="entry name" value="Vaccinia Virus protein VP39"/>
    <property type="match status" value="1"/>
</dbReference>
<dbReference type="SUPFAM" id="SSF53335">
    <property type="entry name" value="S-adenosyl-L-methionine-dependent methyltransferases"/>
    <property type="match status" value="1"/>
</dbReference>
<dbReference type="InterPro" id="IPR050953">
    <property type="entry name" value="N4_N6_ade-DNA_methylase"/>
</dbReference>
<dbReference type="InterPro" id="IPR029063">
    <property type="entry name" value="SAM-dependent_MTases_sf"/>
</dbReference>
<reference evidence="10" key="2">
    <citation type="journal article" date="2021" name="PeerJ">
        <title>Extensive microbial diversity within the chicken gut microbiome revealed by metagenomics and culture.</title>
        <authorList>
            <person name="Gilroy R."/>
            <person name="Ravi A."/>
            <person name="Getino M."/>
            <person name="Pursley I."/>
            <person name="Horton D.L."/>
            <person name="Alikhan N.F."/>
            <person name="Baker D."/>
            <person name="Gharbi K."/>
            <person name="Hall N."/>
            <person name="Watson M."/>
            <person name="Adriaenssens E.M."/>
            <person name="Foster-Nyarko E."/>
            <person name="Jarju S."/>
            <person name="Secka A."/>
            <person name="Antonio M."/>
            <person name="Oren A."/>
            <person name="Chaudhuri R.R."/>
            <person name="La Ragione R."/>
            <person name="Hildebrand F."/>
            <person name="Pallen M.J."/>
        </authorList>
    </citation>
    <scope>NUCLEOTIDE SEQUENCE</scope>
    <source>
        <strain evidence="10">6276</strain>
    </source>
</reference>
<dbReference type="GO" id="GO:0003677">
    <property type="term" value="F:DNA binding"/>
    <property type="evidence" value="ECO:0007669"/>
    <property type="project" value="UniProtKB-KW"/>
</dbReference>
<evidence type="ECO:0000256" key="2">
    <source>
        <dbReference type="ARBA" id="ARBA00022603"/>
    </source>
</evidence>
<evidence type="ECO:0000256" key="1">
    <source>
        <dbReference type="ARBA" id="ARBA00011900"/>
    </source>
</evidence>
<sequence length="1226" mass="142660">MTKKELLLQTFKSKFDLSQYKKFIVEFFNDAKLLNGEKRNDYWNWNEYSFYINGYFHVADYLDDKRNKIAIFAVELKKGKSLEKARSKQRNFIADRIKVMGYDGAIAAFYSEDEKENRWRLSFVCLDYELLKGKIKINFTPAKRYSYLLGVDEPCHTAMQQLYPILEEEKFNPSIDKLEEAFSVEKVTKQFFEKYKEKYIELYEYLSGNETFVDEATRCVRSDKEEDISKFTEQFAKKLMGQIVFMYFLQKKGWLGVNAFPPKISEREYKNSFFNCNNEHKEIMKKLYLLDTDGNYVRQGGAISALSEEQQTYFASRIKGMPWETGPKNFVRILFNEAIKNTRNYFEYYLEPLFYEALNEKRGADNYYARLHCRIPFLNGGLFEPLDGYDWKNNNFSIPNEIFSNASIKGDREADGILDIFDRYNFTMNEDEPLEKEVAVDPEMLGKIFENMLDVKDRKSKGAFYTPREIVHYMCQESLINYIVNTVGTPYEETKDFILYGEIMKDEDCSREVKQGIADMLMPESIYKNLKAIDDALADVRVADPAVGSGAFPMGMVNEIVKARENITAYFARELTSNAQKHQLWNYTRHPYMLKKDAMKNSIFAVDIEPSAVDITKLRLWLSLVVEFDINSDNDEFKNPPTLPNLECNILCGNSLIDEFEGVKLFNDSLLTGASSNSNWMADLFQNQVDSTLTKLIDKQKELFYANNHDDKYRLKHEIDVLQQQVIFASCTMTDDIKERFISTFAMPSKPYILWKLAFAKVFKDKGGFDIVIGNPPYVGESGNKEIFRPIAKTGFGKRFYLGKMDLLYFFFHKGIDLTSDKGEIALITTNYFITATGAKKLRADFKARTQIRKFINFDEYKIFESALGQHNAITFLTKDRTKPIEMKSCFCNETGIFESGRLSKILEWTDKDSIYSVVPQDKIYDGENDYIRFNSQSLDSSAIQKMQQCKIKLKDLFLVNQGVVTGCDTFTKRHLDKMPLTDDVIINDGIYVLDFDNPRDVEIYNNFTLGKSLCRDFYKNSDIQRYQSSKKATKKIIYFEDALDSSKYPDVFAHLSRFKQLLESRLETYNEHYHWTAIHRSRVAQIFEGPKVVLPYRAKTNAFAYNEVEWFCRSDAYVVTPKQKDFSLKALLGILNSTLYLYWLKKQGKVKGEILELMREPIEQIPLPMVDGETLQIIESYVDDIIVKKENQESTASQEKALDDIVYSLFSLTTEEISLVEEAVK</sequence>
<dbReference type="PROSITE" id="PS00092">
    <property type="entry name" value="N6_MTASE"/>
    <property type="match status" value="1"/>
</dbReference>
<feature type="domain" description="TaqI-like C-terminal specificity" evidence="9">
    <location>
        <begin position="1066"/>
        <end position="1168"/>
    </location>
</feature>
<feature type="domain" description="Type II methyltransferase M.TaqI-like" evidence="8">
    <location>
        <begin position="601"/>
        <end position="864"/>
    </location>
</feature>
<dbReference type="InterPro" id="IPR025931">
    <property type="entry name" value="TaqI_C"/>
</dbReference>
<keyword evidence="3" id="KW-0808">Transferase</keyword>
<evidence type="ECO:0000313" key="10">
    <source>
        <dbReference type="EMBL" id="HIS36081.1"/>
    </source>
</evidence>
<name>A0A9D1JMN2_9BACT</name>
<dbReference type="PANTHER" id="PTHR33841">
    <property type="entry name" value="DNA METHYLTRANSFERASE YEEA-RELATED"/>
    <property type="match status" value="1"/>
</dbReference>
<dbReference type="AlphaFoldDB" id="A0A9D1JMN2"/>
<keyword evidence="6" id="KW-0238">DNA-binding</keyword>
<keyword evidence="5" id="KW-0680">Restriction system</keyword>
<evidence type="ECO:0000256" key="4">
    <source>
        <dbReference type="ARBA" id="ARBA00022691"/>
    </source>
</evidence>
<evidence type="ECO:0000256" key="7">
    <source>
        <dbReference type="ARBA" id="ARBA00047942"/>
    </source>
</evidence>
<evidence type="ECO:0000256" key="6">
    <source>
        <dbReference type="ARBA" id="ARBA00023125"/>
    </source>
</evidence>
<dbReference type="GO" id="GO:0009307">
    <property type="term" value="P:DNA restriction-modification system"/>
    <property type="evidence" value="ECO:0007669"/>
    <property type="project" value="UniProtKB-KW"/>
</dbReference>
<protein>
    <recommendedName>
        <fullName evidence="1">site-specific DNA-methyltransferase (adenine-specific)</fullName>
        <ecNumber evidence="1">2.1.1.72</ecNumber>
    </recommendedName>
</protein>
<dbReference type="InterPro" id="IPR002052">
    <property type="entry name" value="DNA_methylase_N6_adenine_CS"/>
</dbReference>
<keyword evidence="4" id="KW-0949">S-adenosyl-L-methionine</keyword>
<evidence type="ECO:0000313" key="11">
    <source>
        <dbReference type="Proteomes" id="UP000823928"/>
    </source>
</evidence>
<dbReference type="GO" id="GO:0032259">
    <property type="term" value="P:methylation"/>
    <property type="evidence" value="ECO:0007669"/>
    <property type="project" value="UniProtKB-KW"/>
</dbReference>
<dbReference type="PRINTS" id="PR00507">
    <property type="entry name" value="N12N6MTFRASE"/>
</dbReference>
<dbReference type="PANTHER" id="PTHR33841:SF1">
    <property type="entry name" value="DNA METHYLTRANSFERASE A"/>
    <property type="match status" value="1"/>
</dbReference>
<evidence type="ECO:0000256" key="3">
    <source>
        <dbReference type="ARBA" id="ARBA00022679"/>
    </source>
</evidence>
<evidence type="ECO:0000256" key="5">
    <source>
        <dbReference type="ARBA" id="ARBA00022747"/>
    </source>
</evidence>
<keyword evidence="2 10" id="KW-0489">Methyltransferase</keyword>